<feature type="binding site" description="axial binding residue" evidence="13">
    <location>
        <position position="468"/>
    </location>
    <ligand>
        <name>heme</name>
        <dbReference type="ChEBI" id="CHEBI:30413"/>
    </ligand>
    <ligandPart>
        <name>Fe</name>
        <dbReference type="ChEBI" id="CHEBI:18248"/>
    </ligandPart>
</feature>
<keyword evidence="17" id="KW-1185">Reference proteome</keyword>
<evidence type="ECO:0000256" key="9">
    <source>
        <dbReference type="ARBA" id="ARBA00023002"/>
    </source>
</evidence>
<dbReference type="Proteomes" id="UP000772434">
    <property type="component" value="Unassembled WGS sequence"/>
</dbReference>
<dbReference type="SUPFAM" id="SSF48264">
    <property type="entry name" value="Cytochrome P450"/>
    <property type="match status" value="1"/>
</dbReference>
<keyword evidence="6 15" id="KW-0812">Transmembrane</keyword>
<keyword evidence="5 13" id="KW-0349">Heme</keyword>
<dbReference type="Pfam" id="PF00067">
    <property type="entry name" value="p450"/>
    <property type="match status" value="1"/>
</dbReference>
<evidence type="ECO:0000256" key="12">
    <source>
        <dbReference type="ARBA" id="ARBA00023136"/>
    </source>
</evidence>
<evidence type="ECO:0000256" key="14">
    <source>
        <dbReference type="RuleBase" id="RU000461"/>
    </source>
</evidence>
<keyword evidence="10 13" id="KW-0408">Iron</keyword>
<comment type="caution">
    <text evidence="16">The sequence shown here is derived from an EMBL/GenBank/DDBJ whole genome shotgun (WGS) entry which is preliminary data.</text>
</comment>
<evidence type="ECO:0000256" key="15">
    <source>
        <dbReference type="SAM" id="Phobius"/>
    </source>
</evidence>
<evidence type="ECO:0000256" key="13">
    <source>
        <dbReference type="PIRSR" id="PIRSR602401-1"/>
    </source>
</evidence>
<evidence type="ECO:0000256" key="11">
    <source>
        <dbReference type="ARBA" id="ARBA00023033"/>
    </source>
</evidence>
<accession>A0A9P5PMZ3</accession>
<evidence type="ECO:0000256" key="1">
    <source>
        <dbReference type="ARBA" id="ARBA00001971"/>
    </source>
</evidence>
<protein>
    <submittedName>
        <fullName evidence="16">Cytochrome P450</fullName>
    </submittedName>
</protein>
<evidence type="ECO:0000313" key="16">
    <source>
        <dbReference type="EMBL" id="KAF9066298.1"/>
    </source>
</evidence>
<dbReference type="EMBL" id="JADNRY010000089">
    <property type="protein sequence ID" value="KAF9066298.1"/>
    <property type="molecule type" value="Genomic_DNA"/>
</dbReference>
<dbReference type="GO" id="GO:0016020">
    <property type="term" value="C:membrane"/>
    <property type="evidence" value="ECO:0007669"/>
    <property type="project" value="UniProtKB-SubCell"/>
</dbReference>
<evidence type="ECO:0000256" key="2">
    <source>
        <dbReference type="ARBA" id="ARBA00004370"/>
    </source>
</evidence>
<dbReference type="InterPro" id="IPR050121">
    <property type="entry name" value="Cytochrome_P450_monoxygenase"/>
</dbReference>
<feature type="transmembrane region" description="Helical" evidence="15">
    <location>
        <begin position="217"/>
        <end position="238"/>
    </location>
</feature>
<evidence type="ECO:0000256" key="6">
    <source>
        <dbReference type="ARBA" id="ARBA00022692"/>
    </source>
</evidence>
<dbReference type="PANTHER" id="PTHR24305">
    <property type="entry name" value="CYTOCHROME P450"/>
    <property type="match status" value="1"/>
</dbReference>
<keyword evidence="12 15" id="KW-0472">Membrane</keyword>
<feature type="transmembrane region" description="Helical" evidence="15">
    <location>
        <begin position="6"/>
        <end position="23"/>
    </location>
</feature>
<dbReference type="PRINTS" id="PR00385">
    <property type="entry name" value="P450"/>
</dbReference>
<dbReference type="InterPro" id="IPR017972">
    <property type="entry name" value="Cyt_P450_CS"/>
</dbReference>
<evidence type="ECO:0000256" key="10">
    <source>
        <dbReference type="ARBA" id="ARBA00023004"/>
    </source>
</evidence>
<evidence type="ECO:0000256" key="4">
    <source>
        <dbReference type="ARBA" id="ARBA00010617"/>
    </source>
</evidence>
<dbReference type="InterPro" id="IPR002401">
    <property type="entry name" value="Cyt_P450_E_grp-I"/>
</dbReference>
<comment type="similarity">
    <text evidence="4 14">Belongs to the cytochrome P450 family.</text>
</comment>
<evidence type="ECO:0000256" key="8">
    <source>
        <dbReference type="ARBA" id="ARBA00022989"/>
    </source>
</evidence>
<evidence type="ECO:0000256" key="7">
    <source>
        <dbReference type="ARBA" id="ARBA00022723"/>
    </source>
</evidence>
<dbReference type="GO" id="GO:0016705">
    <property type="term" value="F:oxidoreductase activity, acting on paired donors, with incorporation or reduction of molecular oxygen"/>
    <property type="evidence" value="ECO:0007669"/>
    <property type="project" value="InterPro"/>
</dbReference>
<dbReference type="GO" id="GO:0020037">
    <property type="term" value="F:heme binding"/>
    <property type="evidence" value="ECO:0007669"/>
    <property type="project" value="InterPro"/>
</dbReference>
<keyword evidence="9 14" id="KW-0560">Oxidoreductase</keyword>
<dbReference type="Gene3D" id="1.10.630.10">
    <property type="entry name" value="Cytochrome P450"/>
    <property type="match status" value="1"/>
</dbReference>
<gene>
    <name evidence="16" type="ORF">BDP27DRAFT_1268695</name>
</gene>
<keyword evidence="8 15" id="KW-1133">Transmembrane helix</keyword>
<comment type="pathway">
    <text evidence="3">Secondary metabolite biosynthesis; terpenoid biosynthesis.</text>
</comment>
<comment type="cofactor">
    <cofactor evidence="1 13">
        <name>heme</name>
        <dbReference type="ChEBI" id="CHEBI:30413"/>
    </cofactor>
</comment>
<keyword evidence="11 14" id="KW-0503">Monooxygenase</keyword>
<evidence type="ECO:0000313" key="17">
    <source>
        <dbReference type="Proteomes" id="UP000772434"/>
    </source>
</evidence>
<evidence type="ECO:0000256" key="3">
    <source>
        <dbReference type="ARBA" id="ARBA00004721"/>
    </source>
</evidence>
<reference evidence="16" key="1">
    <citation type="submission" date="2020-11" db="EMBL/GenBank/DDBJ databases">
        <authorList>
            <consortium name="DOE Joint Genome Institute"/>
            <person name="Ahrendt S."/>
            <person name="Riley R."/>
            <person name="Andreopoulos W."/>
            <person name="Labutti K."/>
            <person name="Pangilinan J."/>
            <person name="Ruiz-Duenas F.J."/>
            <person name="Barrasa J.M."/>
            <person name="Sanchez-Garcia M."/>
            <person name="Camarero S."/>
            <person name="Miyauchi S."/>
            <person name="Serrano A."/>
            <person name="Linde D."/>
            <person name="Babiker R."/>
            <person name="Drula E."/>
            <person name="Ayuso-Fernandez I."/>
            <person name="Pacheco R."/>
            <person name="Padilla G."/>
            <person name="Ferreira P."/>
            <person name="Barriuso J."/>
            <person name="Kellner H."/>
            <person name="Castanera R."/>
            <person name="Alfaro M."/>
            <person name="Ramirez L."/>
            <person name="Pisabarro A.G."/>
            <person name="Kuo A."/>
            <person name="Tritt A."/>
            <person name="Lipzen A."/>
            <person name="He G."/>
            <person name="Yan M."/>
            <person name="Ng V."/>
            <person name="Cullen D."/>
            <person name="Martin F."/>
            <person name="Rosso M.-N."/>
            <person name="Henrissat B."/>
            <person name="Hibbett D."/>
            <person name="Martinez A.T."/>
            <person name="Grigoriev I.V."/>
        </authorList>
    </citation>
    <scope>NUCLEOTIDE SEQUENCE</scope>
    <source>
        <strain evidence="16">AH 40177</strain>
    </source>
</reference>
<organism evidence="16 17">
    <name type="scientific">Rhodocollybia butyracea</name>
    <dbReference type="NCBI Taxonomy" id="206335"/>
    <lineage>
        <taxon>Eukaryota</taxon>
        <taxon>Fungi</taxon>
        <taxon>Dikarya</taxon>
        <taxon>Basidiomycota</taxon>
        <taxon>Agaricomycotina</taxon>
        <taxon>Agaricomycetes</taxon>
        <taxon>Agaricomycetidae</taxon>
        <taxon>Agaricales</taxon>
        <taxon>Marasmiineae</taxon>
        <taxon>Omphalotaceae</taxon>
        <taxon>Rhodocollybia</taxon>
    </lineage>
</organism>
<dbReference type="PRINTS" id="PR00463">
    <property type="entry name" value="EP450I"/>
</dbReference>
<sequence>MINDGYSKLSLSVFVLGMSYLFWKYVQRKRNVVGTLPMPDSASWIWGHELEIFRHEASEIYIKWAASLAVVHKIKAALFQPDIVIVGDNFAAHHILQNTDTYARAPLFLLIVARLAGKGIVWAEGEDHRYQRRLLAPAFTSGAIEAMADTIFSCVDKMSQKLRSSLIGTGGKTNGAIIDIVPVMSACTLDIIGRVGFGHEFESTETRAISSAWHQDVVLAQTFAGFMAPIMMTIFPFITRLPIPAFQDNVVRKFVHQLAGKILSDNSKDADVLGGNDMLSILRNANQNMDEKSDQARLSTTELLDNITIILIAGHETSAVTADFILLRLAQNPAVQRKLQQEVRTLPSLDYNSVVTLEYLNAVVKEGLRLHPAAPPTERVALQDDVIPLNQAIRAGSGEMISSFDIKAGQVLRIPLAVLNTSKQVWGNNASEFIPERWIEPGGLPSIDKLPRGPWGDVSSFSDGPRSCIGYRLAILELKIIIAVLVRSFEFECTEAKTTQRLSPNLQPITDGKPAVMPLKVSLVSEL</sequence>
<dbReference type="InterPro" id="IPR001128">
    <property type="entry name" value="Cyt_P450"/>
</dbReference>
<comment type="subcellular location">
    <subcellularLocation>
        <location evidence="2">Membrane</location>
    </subcellularLocation>
</comment>
<keyword evidence="7 13" id="KW-0479">Metal-binding</keyword>
<dbReference type="AlphaFoldDB" id="A0A9P5PMZ3"/>
<dbReference type="InterPro" id="IPR036396">
    <property type="entry name" value="Cyt_P450_sf"/>
</dbReference>
<dbReference type="PANTHER" id="PTHR24305:SF166">
    <property type="entry name" value="CYTOCHROME P450 12A4, MITOCHONDRIAL-RELATED"/>
    <property type="match status" value="1"/>
</dbReference>
<dbReference type="GO" id="GO:0005506">
    <property type="term" value="F:iron ion binding"/>
    <property type="evidence" value="ECO:0007669"/>
    <property type="project" value="InterPro"/>
</dbReference>
<dbReference type="OrthoDB" id="1470350at2759"/>
<evidence type="ECO:0000256" key="5">
    <source>
        <dbReference type="ARBA" id="ARBA00022617"/>
    </source>
</evidence>
<name>A0A9P5PMZ3_9AGAR</name>
<dbReference type="PROSITE" id="PS00086">
    <property type="entry name" value="CYTOCHROME_P450"/>
    <property type="match status" value="1"/>
</dbReference>
<proteinExistence type="inferred from homology"/>
<dbReference type="GO" id="GO:0004497">
    <property type="term" value="F:monooxygenase activity"/>
    <property type="evidence" value="ECO:0007669"/>
    <property type="project" value="UniProtKB-KW"/>
</dbReference>